<evidence type="ECO:0000313" key="2">
    <source>
        <dbReference type="EMBL" id="CAG8463104.1"/>
    </source>
</evidence>
<protein>
    <submittedName>
        <fullName evidence="2">8069_t:CDS:1</fullName>
    </submittedName>
</protein>
<organism evidence="2 3">
    <name type="scientific">Dentiscutata erythropus</name>
    <dbReference type="NCBI Taxonomy" id="1348616"/>
    <lineage>
        <taxon>Eukaryota</taxon>
        <taxon>Fungi</taxon>
        <taxon>Fungi incertae sedis</taxon>
        <taxon>Mucoromycota</taxon>
        <taxon>Glomeromycotina</taxon>
        <taxon>Glomeromycetes</taxon>
        <taxon>Diversisporales</taxon>
        <taxon>Gigasporaceae</taxon>
        <taxon>Dentiscutata</taxon>
    </lineage>
</organism>
<dbReference type="Proteomes" id="UP000789405">
    <property type="component" value="Unassembled WGS sequence"/>
</dbReference>
<dbReference type="AlphaFoldDB" id="A0A9N8Z211"/>
<comment type="caution">
    <text evidence="2">The sequence shown here is derived from an EMBL/GenBank/DDBJ whole genome shotgun (WGS) entry which is preliminary data.</text>
</comment>
<gene>
    <name evidence="2" type="ORF">DERYTH_LOCUS1100</name>
</gene>
<reference evidence="2" key="1">
    <citation type="submission" date="2021-06" db="EMBL/GenBank/DDBJ databases">
        <authorList>
            <person name="Kallberg Y."/>
            <person name="Tangrot J."/>
            <person name="Rosling A."/>
        </authorList>
    </citation>
    <scope>NUCLEOTIDE SEQUENCE</scope>
    <source>
        <strain evidence="2">MA453B</strain>
    </source>
</reference>
<dbReference type="EMBL" id="CAJVPY010000290">
    <property type="protein sequence ID" value="CAG8463104.1"/>
    <property type="molecule type" value="Genomic_DNA"/>
</dbReference>
<accession>A0A9N8Z211</accession>
<feature type="region of interest" description="Disordered" evidence="1">
    <location>
        <begin position="1"/>
        <end position="29"/>
    </location>
</feature>
<sequence>MTNPEKVKNENNKQRHMTLGPNLKNRENKSLGHNISQESMEIQNNHMQEVLTDTTNLNIDWVEDSEAAYIKEGTPIQRNKTQYEALVSNDRSENSIAKDNPYREPNVVEEDQIKNKEIEKKTTEQTLSKSVESIEKISDKNHTQNKQSQAAIQELTETLPDSTIVDQEISNLPEEEFILVTRKKRGAKSALAAEIRSDKHTLYKKEINTGGRYTSKHSGKVIANLTILSHEQK</sequence>
<name>A0A9N8Z211_9GLOM</name>
<keyword evidence="3" id="KW-1185">Reference proteome</keyword>
<feature type="compositionally biased region" description="Basic and acidic residues" evidence="1">
    <location>
        <begin position="1"/>
        <end position="13"/>
    </location>
</feature>
<evidence type="ECO:0000256" key="1">
    <source>
        <dbReference type="SAM" id="MobiDB-lite"/>
    </source>
</evidence>
<proteinExistence type="predicted"/>
<evidence type="ECO:0000313" key="3">
    <source>
        <dbReference type="Proteomes" id="UP000789405"/>
    </source>
</evidence>